<dbReference type="PANTHER" id="PTHR47843:SF2">
    <property type="entry name" value="BTB DOMAIN-CONTAINING PROTEIN"/>
    <property type="match status" value="1"/>
</dbReference>
<keyword evidence="4" id="KW-1185">Reference proteome</keyword>
<dbReference type="PANTHER" id="PTHR47843">
    <property type="entry name" value="BTB DOMAIN-CONTAINING PROTEIN-RELATED"/>
    <property type="match status" value="1"/>
</dbReference>
<dbReference type="PROSITE" id="PS50097">
    <property type="entry name" value="BTB"/>
    <property type="match status" value="1"/>
</dbReference>
<dbReference type="InterPro" id="IPR011333">
    <property type="entry name" value="SKP1/BTB/POZ_sf"/>
</dbReference>
<dbReference type="SUPFAM" id="SSF54695">
    <property type="entry name" value="POZ domain"/>
    <property type="match status" value="1"/>
</dbReference>
<gene>
    <name evidence="3" type="ORF">ABVK25_009539</name>
</gene>
<evidence type="ECO:0000313" key="4">
    <source>
        <dbReference type="Proteomes" id="UP001590951"/>
    </source>
</evidence>
<evidence type="ECO:0000313" key="3">
    <source>
        <dbReference type="EMBL" id="KAL2050178.1"/>
    </source>
</evidence>
<sequence length="312" mass="35028">MRNQSSMSNGGTSQVNSPSTVTALSPTKSTTPAQYPNKSSPVRSLYANVLVGPQKIDFGVHRWLLCKQSKFFEATFNQSFAEASNGAINLPKELPRTFEIVHTWLYTGQLTRAMGTEDVECTPNHNIELYIFGYKHAMTNLCNKAMYQLIRDFEEEGVVETNMAFVYRKTVDGARLRRFFVAIITCVPARSEVFMQKYAETTWECPQFLMDVNKALFRIIQGKINPPSSRHIADPCQCQQHDEGEGKCSYTRTSWTPRNYTCMNGDGGVYLMETGDFADGRQLCASSRCGNTTEIVNDSMFHVNAEGQGTCT</sequence>
<dbReference type="EMBL" id="JBHFEH010000051">
    <property type="protein sequence ID" value="KAL2050178.1"/>
    <property type="molecule type" value="Genomic_DNA"/>
</dbReference>
<name>A0ABR4AYG1_9LECA</name>
<comment type="caution">
    <text evidence="3">The sequence shown here is derived from an EMBL/GenBank/DDBJ whole genome shotgun (WGS) entry which is preliminary data.</text>
</comment>
<protein>
    <recommendedName>
        <fullName evidence="2">BTB domain-containing protein</fullName>
    </recommendedName>
</protein>
<accession>A0ABR4AYG1</accession>
<feature type="domain" description="BTB" evidence="2">
    <location>
        <begin position="47"/>
        <end position="114"/>
    </location>
</feature>
<dbReference type="Gene3D" id="3.30.710.10">
    <property type="entry name" value="Potassium Channel Kv1.1, Chain A"/>
    <property type="match status" value="1"/>
</dbReference>
<proteinExistence type="predicted"/>
<evidence type="ECO:0000259" key="2">
    <source>
        <dbReference type="PROSITE" id="PS50097"/>
    </source>
</evidence>
<reference evidence="3 4" key="1">
    <citation type="submission" date="2024-09" db="EMBL/GenBank/DDBJ databases">
        <title>Rethinking Asexuality: The Enigmatic Case of Functional Sexual Genes in Lepraria (Stereocaulaceae).</title>
        <authorList>
            <person name="Doellman M."/>
            <person name="Sun Y."/>
            <person name="Barcenas-Pena A."/>
            <person name="Lumbsch H.T."/>
            <person name="Grewe F."/>
        </authorList>
    </citation>
    <scope>NUCLEOTIDE SEQUENCE [LARGE SCALE GENOMIC DNA]</scope>
    <source>
        <strain evidence="3 4">Grewe 0041</strain>
    </source>
</reference>
<dbReference type="CDD" id="cd18186">
    <property type="entry name" value="BTB_POZ_ZBTB_KLHL-like"/>
    <property type="match status" value="1"/>
</dbReference>
<evidence type="ECO:0000256" key="1">
    <source>
        <dbReference type="SAM" id="MobiDB-lite"/>
    </source>
</evidence>
<dbReference type="Pfam" id="PF00651">
    <property type="entry name" value="BTB"/>
    <property type="match status" value="1"/>
</dbReference>
<organism evidence="3 4">
    <name type="scientific">Lepraria finkii</name>
    <dbReference type="NCBI Taxonomy" id="1340010"/>
    <lineage>
        <taxon>Eukaryota</taxon>
        <taxon>Fungi</taxon>
        <taxon>Dikarya</taxon>
        <taxon>Ascomycota</taxon>
        <taxon>Pezizomycotina</taxon>
        <taxon>Lecanoromycetes</taxon>
        <taxon>OSLEUM clade</taxon>
        <taxon>Lecanoromycetidae</taxon>
        <taxon>Lecanorales</taxon>
        <taxon>Lecanorineae</taxon>
        <taxon>Stereocaulaceae</taxon>
        <taxon>Lepraria</taxon>
    </lineage>
</organism>
<feature type="region of interest" description="Disordered" evidence="1">
    <location>
        <begin position="1"/>
        <end position="38"/>
    </location>
</feature>
<dbReference type="InterPro" id="IPR000210">
    <property type="entry name" value="BTB/POZ_dom"/>
</dbReference>
<dbReference type="Proteomes" id="UP001590951">
    <property type="component" value="Unassembled WGS sequence"/>
</dbReference>